<dbReference type="Proteomes" id="UP000054321">
    <property type="component" value="Unassembled WGS sequence"/>
</dbReference>
<dbReference type="HOGENOM" id="CLU_2146583_0_0_1"/>
<organism evidence="1 2">
    <name type="scientific">Oidiodendron maius (strain Zn)</name>
    <dbReference type="NCBI Taxonomy" id="913774"/>
    <lineage>
        <taxon>Eukaryota</taxon>
        <taxon>Fungi</taxon>
        <taxon>Dikarya</taxon>
        <taxon>Ascomycota</taxon>
        <taxon>Pezizomycotina</taxon>
        <taxon>Leotiomycetes</taxon>
        <taxon>Leotiomycetes incertae sedis</taxon>
        <taxon>Myxotrichaceae</taxon>
        <taxon>Oidiodendron</taxon>
    </lineage>
</organism>
<dbReference type="InParanoid" id="A0A0C3CIB8"/>
<keyword evidence="2" id="KW-1185">Reference proteome</keyword>
<reference evidence="2" key="2">
    <citation type="submission" date="2015-01" db="EMBL/GenBank/DDBJ databases">
        <title>Evolutionary Origins and Diversification of the Mycorrhizal Mutualists.</title>
        <authorList>
            <consortium name="DOE Joint Genome Institute"/>
            <consortium name="Mycorrhizal Genomics Consortium"/>
            <person name="Kohler A."/>
            <person name="Kuo A."/>
            <person name="Nagy L.G."/>
            <person name="Floudas D."/>
            <person name="Copeland A."/>
            <person name="Barry K.W."/>
            <person name="Cichocki N."/>
            <person name="Veneault-Fourrey C."/>
            <person name="LaButti K."/>
            <person name="Lindquist E.A."/>
            <person name="Lipzen A."/>
            <person name="Lundell T."/>
            <person name="Morin E."/>
            <person name="Murat C."/>
            <person name="Riley R."/>
            <person name="Ohm R."/>
            <person name="Sun H."/>
            <person name="Tunlid A."/>
            <person name="Henrissat B."/>
            <person name="Grigoriev I.V."/>
            <person name="Hibbett D.S."/>
            <person name="Martin F."/>
        </authorList>
    </citation>
    <scope>NUCLEOTIDE SEQUENCE [LARGE SCALE GENOMIC DNA]</scope>
    <source>
        <strain evidence="2">Zn</strain>
    </source>
</reference>
<name>A0A0C3CIB8_OIDMZ</name>
<dbReference type="EMBL" id="KN832880">
    <property type="protein sequence ID" value="KIM98713.1"/>
    <property type="molecule type" value="Genomic_DNA"/>
</dbReference>
<evidence type="ECO:0000313" key="1">
    <source>
        <dbReference type="EMBL" id="KIM98713.1"/>
    </source>
</evidence>
<accession>A0A0C3CIB8</accession>
<gene>
    <name evidence="1" type="ORF">OIDMADRAFT_31480</name>
</gene>
<proteinExistence type="predicted"/>
<protein>
    <submittedName>
        <fullName evidence="1">Uncharacterized protein</fullName>
    </submittedName>
</protein>
<dbReference type="AlphaFoldDB" id="A0A0C3CIB8"/>
<reference evidence="1 2" key="1">
    <citation type="submission" date="2014-04" db="EMBL/GenBank/DDBJ databases">
        <authorList>
            <consortium name="DOE Joint Genome Institute"/>
            <person name="Kuo A."/>
            <person name="Martino E."/>
            <person name="Perotto S."/>
            <person name="Kohler A."/>
            <person name="Nagy L.G."/>
            <person name="Floudas D."/>
            <person name="Copeland A."/>
            <person name="Barry K.W."/>
            <person name="Cichocki N."/>
            <person name="Veneault-Fourrey C."/>
            <person name="LaButti K."/>
            <person name="Lindquist E.A."/>
            <person name="Lipzen A."/>
            <person name="Lundell T."/>
            <person name="Morin E."/>
            <person name="Murat C."/>
            <person name="Sun H."/>
            <person name="Tunlid A."/>
            <person name="Henrissat B."/>
            <person name="Grigoriev I.V."/>
            <person name="Hibbett D.S."/>
            <person name="Martin F."/>
            <person name="Nordberg H.P."/>
            <person name="Cantor M.N."/>
            <person name="Hua S.X."/>
        </authorList>
    </citation>
    <scope>NUCLEOTIDE SEQUENCE [LARGE SCALE GENOMIC DNA]</scope>
    <source>
        <strain evidence="1 2">Zn</strain>
    </source>
</reference>
<sequence>MEEIHYDQHKQEWKSCKFRVGDRRVLLAEWTLKAYNILHKKYSDNIIKAFNVCYSKGSESWCSRRGGLENEDDVMTDTSFDSEPAFGYSDDEELDPILGADYDAADGFIGID</sequence>
<evidence type="ECO:0000313" key="2">
    <source>
        <dbReference type="Proteomes" id="UP000054321"/>
    </source>
</evidence>